<feature type="transmembrane region" description="Helical" evidence="8">
    <location>
        <begin position="243"/>
        <end position="262"/>
    </location>
</feature>
<evidence type="ECO:0000259" key="9">
    <source>
        <dbReference type="Pfam" id="PF01061"/>
    </source>
</evidence>
<name>A0A3S8U6K5_9RHOB</name>
<keyword evidence="5 8" id="KW-0812">Transmembrane</keyword>
<evidence type="ECO:0000256" key="8">
    <source>
        <dbReference type="SAM" id="Phobius"/>
    </source>
</evidence>
<sequence>MFRYQRRKQSTIGKAFQTLELMFHVAVRNLRKSNGNAVLGLVMSIVQSLLMVVIMYVLFSFLGLRKIAVRGDFMLYVMSGVFMFMTHVKAIGAVSGADGPTSSMMMHSPMNPIISIAGAALASLYQQVLAATVILFSYHTLFTPISIDEPVGVLGMFLLSWLTGVGIGMVLLSAKPWQPELMGILTTIIMRVNMIASGKMIVANNAKPEMRAMFDWNPLFHTIDQGRGFMFLNYQPRYTSVEYPIYVTLVCVMLGLMAEFFTRQYASASWGKGR</sequence>
<dbReference type="KEGG" id="taw:EI545_10500"/>
<feature type="transmembrane region" description="Helical" evidence="8">
    <location>
        <begin position="181"/>
        <end position="202"/>
    </location>
</feature>
<dbReference type="GO" id="GO:0005886">
    <property type="term" value="C:plasma membrane"/>
    <property type="evidence" value="ECO:0007669"/>
    <property type="project" value="UniProtKB-SubCell"/>
</dbReference>
<dbReference type="InterPro" id="IPR013525">
    <property type="entry name" value="ABC2_TM"/>
</dbReference>
<dbReference type="OrthoDB" id="7835223at2"/>
<evidence type="ECO:0000256" key="1">
    <source>
        <dbReference type="ARBA" id="ARBA00004429"/>
    </source>
</evidence>
<dbReference type="GO" id="GO:0015920">
    <property type="term" value="P:lipopolysaccharide transport"/>
    <property type="evidence" value="ECO:0007669"/>
    <property type="project" value="TreeGrafter"/>
</dbReference>
<proteinExistence type="inferred from homology"/>
<dbReference type="EMBL" id="CP034328">
    <property type="protein sequence ID" value="AZL59234.1"/>
    <property type="molecule type" value="Genomic_DNA"/>
</dbReference>
<keyword evidence="11" id="KW-1185">Reference proteome</keyword>
<evidence type="ECO:0000256" key="7">
    <source>
        <dbReference type="ARBA" id="ARBA00023136"/>
    </source>
</evidence>
<dbReference type="PANTHER" id="PTHR30413:SF8">
    <property type="entry name" value="TRANSPORT PERMEASE PROTEIN"/>
    <property type="match status" value="1"/>
</dbReference>
<comment type="subcellular location">
    <subcellularLocation>
        <location evidence="1">Cell inner membrane</location>
        <topology evidence="1">Multi-pass membrane protein</topology>
    </subcellularLocation>
</comment>
<evidence type="ECO:0000256" key="5">
    <source>
        <dbReference type="ARBA" id="ARBA00022692"/>
    </source>
</evidence>
<keyword evidence="7 8" id="KW-0472">Membrane</keyword>
<dbReference type="Proteomes" id="UP000282002">
    <property type="component" value="Chromosome"/>
</dbReference>
<feature type="transmembrane region" description="Helical" evidence="8">
    <location>
        <begin position="38"/>
        <end position="61"/>
    </location>
</feature>
<evidence type="ECO:0000256" key="4">
    <source>
        <dbReference type="ARBA" id="ARBA00022475"/>
    </source>
</evidence>
<dbReference type="AlphaFoldDB" id="A0A3S8U6K5"/>
<comment type="similarity">
    <text evidence="2">Belongs to the ABC-2 integral membrane protein family.</text>
</comment>
<evidence type="ECO:0000256" key="2">
    <source>
        <dbReference type="ARBA" id="ARBA00007783"/>
    </source>
</evidence>
<protein>
    <submittedName>
        <fullName evidence="10">ABC transporter permease</fullName>
    </submittedName>
</protein>
<dbReference type="PANTHER" id="PTHR30413">
    <property type="entry name" value="INNER MEMBRANE TRANSPORT PERMEASE"/>
    <property type="match status" value="1"/>
</dbReference>
<feature type="transmembrane region" description="Helical" evidence="8">
    <location>
        <begin position="73"/>
        <end position="92"/>
    </location>
</feature>
<reference evidence="10 11" key="1">
    <citation type="submission" date="2018-12" db="EMBL/GenBank/DDBJ databases">
        <title>Complete genome sequencing of Tabrizicola sp. K13M18.</title>
        <authorList>
            <person name="Bae J.-W."/>
        </authorList>
    </citation>
    <scope>NUCLEOTIDE SEQUENCE [LARGE SCALE GENOMIC DNA]</scope>
    <source>
        <strain evidence="10 11">K13M18</strain>
    </source>
</reference>
<dbReference type="Pfam" id="PF01061">
    <property type="entry name" value="ABC2_membrane"/>
    <property type="match status" value="1"/>
</dbReference>
<evidence type="ECO:0000313" key="11">
    <source>
        <dbReference type="Proteomes" id="UP000282002"/>
    </source>
</evidence>
<feature type="transmembrane region" description="Helical" evidence="8">
    <location>
        <begin position="151"/>
        <end position="174"/>
    </location>
</feature>
<keyword evidence="4" id="KW-1003">Cell membrane</keyword>
<keyword evidence="6 8" id="KW-1133">Transmembrane helix</keyword>
<dbReference type="RefSeq" id="WP_125325429.1">
    <property type="nucleotide sequence ID" value="NZ_CP034328.1"/>
</dbReference>
<keyword evidence="3" id="KW-0813">Transport</keyword>
<feature type="domain" description="ABC-2 type transporter transmembrane" evidence="9">
    <location>
        <begin position="23"/>
        <end position="230"/>
    </location>
</feature>
<dbReference type="GO" id="GO:0140359">
    <property type="term" value="F:ABC-type transporter activity"/>
    <property type="evidence" value="ECO:0007669"/>
    <property type="project" value="InterPro"/>
</dbReference>
<gene>
    <name evidence="10" type="ORF">EI545_10500</name>
</gene>
<evidence type="ECO:0000256" key="3">
    <source>
        <dbReference type="ARBA" id="ARBA00022448"/>
    </source>
</evidence>
<evidence type="ECO:0000256" key="6">
    <source>
        <dbReference type="ARBA" id="ARBA00022989"/>
    </source>
</evidence>
<accession>A0A3S8U6K5</accession>
<feature type="transmembrane region" description="Helical" evidence="8">
    <location>
        <begin position="113"/>
        <end position="139"/>
    </location>
</feature>
<evidence type="ECO:0000313" key="10">
    <source>
        <dbReference type="EMBL" id="AZL59234.1"/>
    </source>
</evidence>
<organism evidence="10 11">
    <name type="scientific">Tabrizicola piscis</name>
    <dbReference type="NCBI Taxonomy" id="2494374"/>
    <lineage>
        <taxon>Bacteria</taxon>
        <taxon>Pseudomonadati</taxon>
        <taxon>Pseudomonadota</taxon>
        <taxon>Alphaproteobacteria</taxon>
        <taxon>Rhodobacterales</taxon>
        <taxon>Paracoccaceae</taxon>
        <taxon>Tabrizicola</taxon>
    </lineage>
</organism>